<dbReference type="EMBL" id="NIZV01000054">
    <property type="protein sequence ID" value="RSM14760.1"/>
    <property type="molecule type" value="Genomic_DNA"/>
</dbReference>
<evidence type="ECO:0000256" key="1">
    <source>
        <dbReference type="SAM" id="MobiDB-lite"/>
    </source>
</evidence>
<dbReference type="AlphaFoldDB" id="A0A428UKJ9"/>
<accession>A0A428UKJ9</accession>
<evidence type="ECO:0000313" key="2">
    <source>
        <dbReference type="EMBL" id="RSM14760.1"/>
    </source>
</evidence>
<protein>
    <submittedName>
        <fullName evidence="2">Uncharacterized protein</fullName>
    </submittedName>
</protein>
<sequence length="76" mass="8296">MDSPGCNTEPEEFDYSLLDFDPDSLLDAWVKDLLVAGDHSTQQDGRPIAMPPENTLPNMDTSFGGSDSAFDLGMTR</sequence>
<keyword evidence="3" id="KW-1185">Reference proteome</keyword>
<feature type="region of interest" description="Disordered" evidence="1">
    <location>
        <begin position="40"/>
        <end position="76"/>
    </location>
</feature>
<name>A0A428UKJ9_9HYPO</name>
<feature type="compositionally biased region" description="Polar residues" evidence="1">
    <location>
        <begin position="55"/>
        <end position="65"/>
    </location>
</feature>
<reference evidence="2 3" key="1">
    <citation type="submission" date="2017-06" db="EMBL/GenBank/DDBJ databases">
        <title>Cmopartive genomic analysis of Ambrosia Fusariam Clade fungi.</title>
        <authorList>
            <person name="Stajich J.E."/>
            <person name="Carrillo J."/>
            <person name="Kijimoto T."/>
            <person name="Eskalen A."/>
            <person name="O'Donnell K."/>
            <person name="Kasson M."/>
        </authorList>
    </citation>
    <scope>NUCLEOTIDE SEQUENCE [LARGE SCALE GENOMIC DNA]</scope>
    <source>
        <strain evidence="2 3">NRRL 20438</strain>
    </source>
</reference>
<organism evidence="2 3">
    <name type="scientific">Fusarium ambrosium</name>
    <dbReference type="NCBI Taxonomy" id="131363"/>
    <lineage>
        <taxon>Eukaryota</taxon>
        <taxon>Fungi</taxon>
        <taxon>Dikarya</taxon>
        <taxon>Ascomycota</taxon>
        <taxon>Pezizomycotina</taxon>
        <taxon>Sordariomycetes</taxon>
        <taxon>Hypocreomycetidae</taxon>
        <taxon>Hypocreales</taxon>
        <taxon>Nectriaceae</taxon>
        <taxon>Fusarium</taxon>
        <taxon>Fusarium solani species complex</taxon>
    </lineage>
</organism>
<comment type="caution">
    <text evidence="2">The sequence shown here is derived from an EMBL/GenBank/DDBJ whole genome shotgun (WGS) entry which is preliminary data.</text>
</comment>
<dbReference type="Proteomes" id="UP000288429">
    <property type="component" value="Unassembled WGS sequence"/>
</dbReference>
<evidence type="ECO:0000313" key="3">
    <source>
        <dbReference type="Proteomes" id="UP000288429"/>
    </source>
</evidence>
<gene>
    <name evidence="2" type="ORF">CDV31_005342</name>
</gene>
<proteinExistence type="predicted"/>